<sequence length="249" mass="28483">MKKSRIILISGWGMGEQVWDLFLPYLQGVPVSIVHWRNVENDEDFKRRIVEEARDEEVILVGWSLGALAAINVYHSIQTKGIVLLGGTAKFITDREYKHGWKSVFVERMKRNLLKQQEIILKKFYASMFSIAEQEAGESHAFQRIADQFQNDSPQSLQCGLQYLIESDVRKQLGKIEAPLLLLHGEEDAICPLSAAQYIQEKTNAQLRLIKQAGHALCFTHPKQCAEEILSFIKESERNDQQSVVTKKI</sequence>
<dbReference type="InterPro" id="IPR050266">
    <property type="entry name" value="AB_hydrolase_sf"/>
</dbReference>
<dbReference type="GO" id="GO:0016787">
    <property type="term" value="F:hydrolase activity"/>
    <property type="evidence" value="ECO:0007669"/>
    <property type="project" value="UniProtKB-KW"/>
</dbReference>
<feature type="domain" description="AB hydrolase-1" evidence="2">
    <location>
        <begin position="7"/>
        <end position="227"/>
    </location>
</feature>
<protein>
    <submittedName>
        <fullName evidence="3">Transporter</fullName>
    </submittedName>
</protein>
<evidence type="ECO:0000259" key="2">
    <source>
        <dbReference type="Pfam" id="PF12697"/>
    </source>
</evidence>
<proteinExistence type="predicted"/>
<dbReference type="Pfam" id="PF12697">
    <property type="entry name" value="Abhydrolase_6"/>
    <property type="match status" value="1"/>
</dbReference>
<keyword evidence="4" id="KW-1185">Reference proteome</keyword>
<dbReference type="OrthoDB" id="9773293at2"/>
<accession>A0A073K3R7</accession>
<dbReference type="AlphaFoldDB" id="A0A073K3R7"/>
<dbReference type="RefSeq" id="WP_034636050.1">
    <property type="nucleotide sequence ID" value="NZ_CBCSJC010000001.1"/>
</dbReference>
<comment type="caution">
    <text evidence="3">The sequence shown here is derived from an EMBL/GenBank/DDBJ whole genome shotgun (WGS) entry which is preliminary data.</text>
</comment>
<dbReference type="PANTHER" id="PTHR43798">
    <property type="entry name" value="MONOACYLGLYCEROL LIPASE"/>
    <property type="match status" value="1"/>
</dbReference>
<evidence type="ECO:0000313" key="3">
    <source>
        <dbReference type="EMBL" id="KEK21107.1"/>
    </source>
</evidence>
<reference evidence="3 4" key="1">
    <citation type="submission" date="2014-06" db="EMBL/GenBank/DDBJ databases">
        <title>Draft genome sequence of Bacillus manliponensis JCM 15802 (MCCC 1A00708).</title>
        <authorList>
            <person name="Lai Q."/>
            <person name="Liu Y."/>
            <person name="Shao Z."/>
        </authorList>
    </citation>
    <scope>NUCLEOTIDE SEQUENCE [LARGE SCALE GENOMIC DNA]</scope>
    <source>
        <strain evidence="3 4">JCM 15802</strain>
    </source>
</reference>
<dbReference type="Gene3D" id="3.40.50.1820">
    <property type="entry name" value="alpha/beta hydrolase"/>
    <property type="match status" value="1"/>
</dbReference>
<dbReference type="EMBL" id="JOTN01000002">
    <property type="protein sequence ID" value="KEK21107.1"/>
    <property type="molecule type" value="Genomic_DNA"/>
</dbReference>
<dbReference type="Proteomes" id="UP000027822">
    <property type="component" value="Unassembled WGS sequence"/>
</dbReference>
<dbReference type="GO" id="GO:0016020">
    <property type="term" value="C:membrane"/>
    <property type="evidence" value="ECO:0007669"/>
    <property type="project" value="TreeGrafter"/>
</dbReference>
<dbReference type="PANTHER" id="PTHR43798:SF31">
    <property type="entry name" value="AB HYDROLASE SUPERFAMILY PROTEIN YCLE"/>
    <property type="match status" value="1"/>
</dbReference>
<gene>
    <name evidence="3" type="ORF">BAMA_09965</name>
</gene>
<dbReference type="STRING" id="574376.BAMA_09965"/>
<dbReference type="InterPro" id="IPR000073">
    <property type="entry name" value="AB_hydrolase_1"/>
</dbReference>
<evidence type="ECO:0000313" key="4">
    <source>
        <dbReference type="Proteomes" id="UP000027822"/>
    </source>
</evidence>
<dbReference type="InterPro" id="IPR029058">
    <property type="entry name" value="AB_hydrolase_fold"/>
</dbReference>
<name>A0A073K3R7_9BACI</name>
<organism evidence="3 4">
    <name type="scientific">Bacillus manliponensis</name>
    <dbReference type="NCBI Taxonomy" id="574376"/>
    <lineage>
        <taxon>Bacteria</taxon>
        <taxon>Bacillati</taxon>
        <taxon>Bacillota</taxon>
        <taxon>Bacilli</taxon>
        <taxon>Bacillales</taxon>
        <taxon>Bacillaceae</taxon>
        <taxon>Bacillus</taxon>
        <taxon>Bacillus cereus group</taxon>
    </lineage>
</organism>
<dbReference type="eggNOG" id="COG1073">
    <property type="taxonomic scope" value="Bacteria"/>
</dbReference>
<evidence type="ECO:0000256" key="1">
    <source>
        <dbReference type="ARBA" id="ARBA00022801"/>
    </source>
</evidence>
<dbReference type="SUPFAM" id="SSF53474">
    <property type="entry name" value="alpha/beta-Hydrolases"/>
    <property type="match status" value="1"/>
</dbReference>
<keyword evidence="1" id="KW-0378">Hydrolase</keyword>